<feature type="compositionally biased region" description="Acidic residues" evidence="1">
    <location>
        <begin position="134"/>
        <end position="151"/>
    </location>
</feature>
<evidence type="ECO:0000313" key="2">
    <source>
        <dbReference type="EMBL" id="KAH8070659.1"/>
    </source>
</evidence>
<keyword evidence="3" id="KW-1185">Reference proteome</keyword>
<comment type="caution">
    <text evidence="2">The sequence shown here is derived from an EMBL/GenBank/DDBJ whole genome shotgun (WGS) entry which is preliminary data.</text>
</comment>
<gene>
    <name evidence="2" type="ORF">BXZ70DRAFT_1013336</name>
</gene>
<dbReference type="AlphaFoldDB" id="A0A8K0UC93"/>
<sequence>MASLSNKYLAIRCGQARPWTLRQHEALYKLAQMDMEGCIPDNGWMSLETSVFKTLKWSIHTLLRAVRKMVAFYSLHYRPKLAGLLFRLSYYRVIFSNGYSSYLRYMKFIDNTDLMLDERHNVLGYNIVMEMLEEMEEEEEEEEEDKEDKEDWDYRDYDNA</sequence>
<proteinExistence type="predicted"/>
<dbReference type="Proteomes" id="UP000813824">
    <property type="component" value="Unassembled WGS sequence"/>
</dbReference>
<organism evidence="2 3">
    <name type="scientific">Cristinia sonorae</name>
    <dbReference type="NCBI Taxonomy" id="1940300"/>
    <lineage>
        <taxon>Eukaryota</taxon>
        <taxon>Fungi</taxon>
        <taxon>Dikarya</taxon>
        <taxon>Basidiomycota</taxon>
        <taxon>Agaricomycotina</taxon>
        <taxon>Agaricomycetes</taxon>
        <taxon>Agaricomycetidae</taxon>
        <taxon>Agaricales</taxon>
        <taxon>Pleurotineae</taxon>
        <taxon>Stephanosporaceae</taxon>
        <taxon>Cristinia</taxon>
    </lineage>
</organism>
<feature type="region of interest" description="Disordered" evidence="1">
    <location>
        <begin position="134"/>
        <end position="160"/>
    </location>
</feature>
<evidence type="ECO:0000313" key="3">
    <source>
        <dbReference type="Proteomes" id="UP000813824"/>
    </source>
</evidence>
<name>A0A8K0UC93_9AGAR</name>
<protein>
    <submittedName>
        <fullName evidence="2">Uncharacterized protein</fullName>
    </submittedName>
</protein>
<dbReference type="EMBL" id="JAEVFJ010000083">
    <property type="protein sequence ID" value="KAH8070659.1"/>
    <property type="molecule type" value="Genomic_DNA"/>
</dbReference>
<accession>A0A8K0UC93</accession>
<evidence type="ECO:0000256" key="1">
    <source>
        <dbReference type="SAM" id="MobiDB-lite"/>
    </source>
</evidence>
<reference evidence="2" key="1">
    <citation type="journal article" date="2021" name="New Phytol.">
        <title>Evolutionary innovations through gain and loss of genes in the ectomycorrhizal Boletales.</title>
        <authorList>
            <person name="Wu G."/>
            <person name="Miyauchi S."/>
            <person name="Morin E."/>
            <person name="Kuo A."/>
            <person name="Drula E."/>
            <person name="Varga T."/>
            <person name="Kohler A."/>
            <person name="Feng B."/>
            <person name="Cao Y."/>
            <person name="Lipzen A."/>
            <person name="Daum C."/>
            <person name="Hundley H."/>
            <person name="Pangilinan J."/>
            <person name="Johnson J."/>
            <person name="Barry K."/>
            <person name="LaButti K."/>
            <person name="Ng V."/>
            <person name="Ahrendt S."/>
            <person name="Min B."/>
            <person name="Choi I.G."/>
            <person name="Park H."/>
            <person name="Plett J.M."/>
            <person name="Magnuson J."/>
            <person name="Spatafora J.W."/>
            <person name="Nagy L.G."/>
            <person name="Henrissat B."/>
            <person name="Grigoriev I.V."/>
            <person name="Yang Z.L."/>
            <person name="Xu J."/>
            <person name="Martin F.M."/>
        </authorList>
    </citation>
    <scope>NUCLEOTIDE SEQUENCE</scope>
    <source>
        <strain evidence="2">KKN 215</strain>
    </source>
</reference>